<evidence type="ECO:0000313" key="2">
    <source>
        <dbReference type="EMBL" id="EMF12017.1"/>
    </source>
</evidence>
<dbReference type="PANTHER" id="PTHR44167">
    <property type="entry name" value="OVARIAN-SPECIFIC SERINE/THREONINE-PROTEIN KINASE LOK-RELATED"/>
    <property type="match status" value="1"/>
</dbReference>
<dbReference type="STRING" id="692275.N1QFL3"/>
<dbReference type="GO" id="GO:0005524">
    <property type="term" value="F:ATP binding"/>
    <property type="evidence" value="ECO:0007669"/>
    <property type="project" value="InterPro"/>
</dbReference>
<dbReference type="GO" id="GO:0044773">
    <property type="term" value="P:mitotic DNA damage checkpoint signaling"/>
    <property type="evidence" value="ECO:0007669"/>
    <property type="project" value="TreeGrafter"/>
</dbReference>
<dbReference type="SMART" id="SM00220">
    <property type="entry name" value="S_TKc"/>
    <property type="match status" value="1"/>
</dbReference>
<dbReference type="GO" id="GO:0005634">
    <property type="term" value="C:nucleus"/>
    <property type="evidence" value="ECO:0007669"/>
    <property type="project" value="TreeGrafter"/>
</dbReference>
<gene>
    <name evidence="2" type="ORF">SEPMUDRAFT_156888</name>
</gene>
<keyword evidence="2" id="KW-0808">Transferase</keyword>
<dbReference type="EMBL" id="KB456265">
    <property type="protein sequence ID" value="EMF12017.1"/>
    <property type="molecule type" value="Genomic_DNA"/>
</dbReference>
<keyword evidence="3" id="KW-1185">Reference proteome</keyword>
<dbReference type="Gene3D" id="1.10.510.10">
    <property type="entry name" value="Transferase(Phosphotransferase) domain 1"/>
    <property type="match status" value="1"/>
</dbReference>
<dbReference type="InterPro" id="IPR000719">
    <property type="entry name" value="Prot_kinase_dom"/>
</dbReference>
<keyword evidence="2" id="KW-0418">Kinase</keyword>
<dbReference type="InterPro" id="IPR011009">
    <property type="entry name" value="Kinase-like_dom_sf"/>
</dbReference>
<dbReference type="Pfam" id="PF00069">
    <property type="entry name" value="Pkinase"/>
    <property type="match status" value="1"/>
</dbReference>
<dbReference type="PANTHER" id="PTHR44167:SF18">
    <property type="entry name" value="PROTEIN KINASE DOMAIN-CONTAINING PROTEIN"/>
    <property type="match status" value="1"/>
</dbReference>
<evidence type="ECO:0000259" key="1">
    <source>
        <dbReference type="PROSITE" id="PS50011"/>
    </source>
</evidence>
<dbReference type="OrthoDB" id="5979581at2759"/>
<dbReference type="HOGENOM" id="CLU_076146_0_0_1"/>
<protein>
    <submittedName>
        <fullName evidence="2">Kinase-like protein</fullName>
    </submittedName>
</protein>
<dbReference type="PROSITE" id="PS50011">
    <property type="entry name" value="PROTEIN_KINASE_DOM"/>
    <property type="match status" value="1"/>
</dbReference>
<dbReference type="eggNOG" id="KOG0668">
    <property type="taxonomic scope" value="Eukaryota"/>
</dbReference>
<dbReference type="SUPFAM" id="SSF56112">
    <property type="entry name" value="Protein kinase-like (PK-like)"/>
    <property type="match status" value="1"/>
</dbReference>
<dbReference type="AlphaFoldDB" id="N1QFL3"/>
<dbReference type="GeneID" id="27904840"/>
<feature type="domain" description="Protein kinase" evidence="1">
    <location>
        <begin position="1"/>
        <end position="308"/>
    </location>
</feature>
<name>N1QFL3_SPHMS</name>
<proteinExistence type="predicted"/>
<dbReference type="RefSeq" id="XP_016760138.1">
    <property type="nucleotide sequence ID" value="XM_016907703.1"/>
</dbReference>
<evidence type="ECO:0000313" key="3">
    <source>
        <dbReference type="Proteomes" id="UP000016931"/>
    </source>
</evidence>
<dbReference type="OMA" id="GQSTDIW"/>
<dbReference type="PROSITE" id="PS00108">
    <property type="entry name" value="PROTEIN_KINASE_ST"/>
    <property type="match status" value="1"/>
</dbReference>
<dbReference type="GO" id="GO:0005737">
    <property type="term" value="C:cytoplasm"/>
    <property type="evidence" value="ECO:0007669"/>
    <property type="project" value="TreeGrafter"/>
</dbReference>
<sequence length="311" mass="34992">MASSLRIGQLVKGVRDVYVVVQKLHNQVWSASATARNQVVLKCAPEMRIQREKEILQQFEGHSCLRSFIDHGKEPSPFLALEYLELDALKASGRAKLSRQDIKFIARSVLTALESLHAKGIAHTDIKPDNILLNFDAKSSRVVEAKLADCGDAWNVGLETDPRGTAHPIGAAIFRSPEALLGLKWSTPTDIWSFGATLISLIFGRNFHIFKPPNISADDEEFPVNVLIQQARYFGPFPLTYATYLDKEEEQVLAAIHILIEEQDSRKPFPLVEDKELTLGDKEFLCTVMELDPMERPTAKELLTHSWFNQQ</sequence>
<dbReference type="InterPro" id="IPR008271">
    <property type="entry name" value="Ser/Thr_kinase_AS"/>
</dbReference>
<dbReference type="Proteomes" id="UP000016931">
    <property type="component" value="Unassembled WGS sequence"/>
</dbReference>
<organism evidence="2 3">
    <name type="scientific">Sphaerulina musiva (strain SO2202)</name>
    <name type="common">Poplar stem canker fungus</name>
    <name type="synonym">Septoria musiva</name>
    <dbReference type="NCBI Taxonomy" id="692275"/>
    <lineage>
        <taxon>Eukaryota</taxon>
        <taxon>Fungi</taxon>
        <taxon>Dikarya</taxon>
        <taxon>Ascomycota</taxon>
        <taxon>Pezizomycotina</taxon>
        <taxon>Dothideomycetes</taxon>
        <taxon>Dothideomycetidae</taxon>
        <taxon>Mycosphaerellales</taxon>
        <taxon>Mycosphaerellaceae</taxon>
        <taxon>Sphaerulina</taxon>
    </lineage>
</organism>
<dbReference type="GO" id="GO:0004674">
    <property type="term" value="F:protein serine/threonine kinase activity"/>
    <property type="evidence" value="ECO:0007669"/>
    <property type="project" value="TreeGrafter"/>
</dbReference>
<reference evidence="2 3" key="1">
    <citation type="journal article" date="2012" name="PLoS Pathog.">
        <title>Diverse lifestyles and strategies of plant pathogenesis encoded in the genomes of eighteen Dothideomycetes fungi.</title>
        <authorList>
            <person name="Ohm R.A."/>
            <person name="Feau N."/>
            <person name="Henrissat B."/>
            <person name="Schoch C.L."/>
            <person name="Horwitz B.A."/>
            <person name="Barry K.W."/>
            <person name="Condon B.J."/>
            <person name="Copeland A.C."/>
            <person name="Dhillon B."/>
            <person name="Glaser F."/>
            <person name="Hesse C.N."/>
            <person name="Kosti I."/>
            <person name="LaButti K."/>
            <person name="Lindquist E.A."/>
            <person name="Lucas S."/>
            <person name="Salamov A.A."/>
            <person name="Bradshaw R.E."/>
            <person name="Ciuffetti L."/>
            <person name="Hamelin R.C."/>
            <person name="Kema G.H.J."/>
            <person name="Lawrence C."/>
            <person name="Scott J.A."/>
            <person name="Spatafora J.W."/>
            <person name="Turgeon B.G."/>
            <person name="de Wit P.J.G.M."/>
            <person name="Zhong S."/>
            <person name="Goodwin S.B."/>
            <person name="Grigoriev I.V."/>
        </authorList>
    </citation>
    <scope>NUCLEOTIDE SEQUENCE [LARGE SCALE GENOMIC DNA]</scope>
    <source>
        <strain evidence="2 3">SO2202</strain>
    </source>
</reference>
<accession>N1QFL3</accession>